<name>A0ABN8Z4V5_RANTA</name>
<dbReference type="Proteomes" id="UP001176941">
    <property type="component" value="Chromosome 28"/>
</dbReference>
<evidence type="ECO:0000256" key="1">
    <source>
        <dbReference type="SAM" id="MobiDB-lite"/>
    </source>
</evidence>
<feature type="region of interest" description="Disordered" evidence="1">
    <location>
        <begin position="232"/>
        <end position="251"/>
    </location>
</feature>
<evidence type="ECO:0000313" key="2">
    <source>
        <dbReference type="EMBL" id="CAI9168900.1"/>
    </source>
</evidence>
<protein>
    <submittedName>
        <fullName evidence="2">Uncharacterized protein</fullName>
    </submittedName>
</protein>
<feature type="compositionally biased region" description="Low complexity" evidence="1">
    <location>
        <begin position="207"/>
        <end position="216"/>
    </location>
</feature>
<feature type="region of interest" description="Disordered" evidence="1">
    <location>
        <begin position="268"/>
        <end position="311"/>
    </location>
</feature>
<sequence length="311" mass="32712">MTAFKGDPTRGATEITEYARPGNRSLSTLGKDLSISARHWWAGLGTPLTFIGNSFSGKAAPIFHMLCGQVVRSSAGSRKRAVRLSFTAQRRRNSPPAPRRAIPLKKAMQRNNRARTGPGKGLQGPGAGPGVSLRQGPLQPGAGGWSSSAPSLVVPPPRRGSAAVPASCRCVGAGAWPCSPPPPLDSRSVGRDRAQGPGGRRSGGLPGRARGAGPLRRACADQLPRPVPAAKEEWGRGEGMGNGEGEGGRGRGPRFFWWIRVAALPTPRPRQTHLRKPEIGGLPGTARGASCGRRGEGGDQNRGWKVRRPGR</sequence>
<keyword evidence="3" id="KW-1185">Reference proteome</keyword>
<feature type="region of interest" description="Disordered" evidence="1">
    <location>
        <begin position="178"/>
        <end position="216"/>
    </location>
</feature>
<feature type="region of interest" description="Disordered" evidence="1">
    <location>
        <begin position="86"/>
        <end position="164"/>
    </location>
</feature>
<dbReference type="EMBL" id="OX459964">
    <property type="protein sequence ID" value="CAI9168900.1"/>
    <property type="molecule type" value="Genomic_DNA"/>
</dbReference>
<organism evidence="2 3">
    <name type="scientific">Rangifer tarandus platyrhynchus</name>
    <name type="common">Svalbard reindeer</name>
    <dbReference type="NCBI Taxonomy" id="3082113"/>
    <lineage>
        <taxon>Eukaryota</taxon>
        <taxon>Metazoa</taxon>
        <taxon>Chordata</taxon>
        <taxon>Craniata</taxon>
        <taxon>Vertebrata</taxon>
        <taxon>Euteleostomi</taxon>
        <taxon>Mammalia</taxon>
        <taxon>Eutheria</taxon>
        <taxon>Laurasiatheria</taxon>
        <taxon>Artiodactyla</taxon>
        <taxon>Ruminantia</taxon>
        <taxon>Pecora</taxon>
        <taxon>Cervidae</taxon>
        <taxon>Odocoileinae</taxon>
        <taxon>Rangifer</taxon>
    </lineage>
</organism>
<evidence type="ECO:0000313" key="3">
    <source>
        <dbReference type="Proteomes" id="UP001176941"/>
    </source>
</evidence>
<feature type="compositionally biased region" description="Gly residues" evidence="1">
    <location>
        <begin position="196"/>
        <end position="206"/>
    </location>
</feature>
<accession>A0ABN8Z4V5</accession>
<reference evidence="2" key="1">
    <citation type="submission" date="2023-04" db="EMBL/GenBank/DDBJ databases">
        <authorList>
            <consortium name="ELIXIR-Norway"/>
        </authorList>
    </citation>
    <scope>NUCLEOTIDE SEQUENCE [LARGE SCALE GENOMIC DNA]</scope>
</reference>
<feature type="compositionally biased region" description="Gly residues" evidence="1">
    <location>
        <begin position="118"/>
        <end position="129"/>
    </location>
</feature>
<proteinExistence type="predicted"/>
<gene>
    <name evidence="2" type="ORF">MRATA1EN1_LOCUS17862</name>
</gene>
<feature type="non-terminal residue" evidence="2">
    <location>
        <position position="311"/>
    </location>
</feature>